<sequence>MLPFFGYDKMYVFFFIFFLALLPATRCNSDHFISNATNDNDKIHATTHYSFFPNKPKWNRPSPIILKYTFLPDHMIPSVSLADMRLIFQRSFGRWAAVIPVTFVETSNVNHSDIKIGFYFGNHGDETVFDGLGGIVAHSYGPPIGLLHLDGDELWVVNQKQPKFGLATDLESVAVHEIGHLLGLAHSTVESAIMYPNESPYTFTRKVDLTKDDIDGIQQLYGANPNFKPGPNSGSSSWSTLMETRKSFGWSMLLGLATVLFF</sequence>
<dbReference type="SMART" id="SM00235">
    <property type="entry name" value="ZnMc"/>
    <property type="match status" value="1"/>
</dbReference>
<feature type="binding site" evidence="6">
    <location>
        <position position="138"/>
    </location>
    <ligand>
        <name>Zn(2+)</name>
        <dbReference type="ChEBI" id="CHEBI:29105"/>
        <label>1</label>
    </ligand>
</feature>
<feature type="binding site" evidence="6">
    <location>
        <position position="148"/>
    </location>
    <ligand>
        <name>Zn(2+)</name>
        <dbReference type="ChEBI" id="CHEBI:29105"/>
        <label>1</label>
    </ligand>
</feature>
<keyword evidence="7" id="KW-0732">Signal</keyword>
<evidence type="ECO:0000256" key="6">
    <source>
        <dbReference type="PIRSR" id="PIRSR621190-2"/>
    </source>
</evidence>
<reference evidence="9" key="1">
    <citation type="submission" date="2023-03" db="EMBL/GenBank/DDBJ databases">
        <authorList>
            <person name="Julca I."/>
        </authorList>
    </citation>
    <scope>NUCLEOTIDE SEQUENCE</scope>
</reference>
<keyword evidence="6" id="KW-0106">Calcium</keyword>
<dbReference type="Proteomes" id="UP001161247">
    <property type="component" value="Chromosome 6"/>
</dbReference>
<dbReference type="SUPFAM" id="SSF55486">
    <property type="entry name" value="Metalloproteases ('zincins'), catalytic domain"/>
    <property type="match status" value="1"/>
</dbReference>
<dbReference type="InterPro" id="IPR006026">
    <property type="entry name" value="Peptidase_Metallo"/>
</dbReference>
<keyword evidence="3" id="KW-0378">Hydrolase</keyword>
<dbReference type="CDD" id="cd04278">
    <property type="entry name" value="ZnMc_MMP"/>
    <property type="match status" value="1"/>
</dbReference>
<evidence type="ECO:0000256" key="7">
    <source>
        <dbReference type="SAM" id="SignalP"/>
    </source>
</evidence>
<dbReference type="GO" id="GO:0031012">
    <property type="term" value="C:extracellular matrix"/>
    <property type="evidence" value="ECO:0007669"/>
    <property type="project" value="InterPro"/>
</dbReference>
<evidence type="ECO:0000256" key="2">
    <source>
        <dbReference type="ARBA" id="ARBA00022723"/>
    </source>
</evidence>
<dbReference type="Pfam" id="PF00413">
    <property type="entry name" value="Peptidase_M10"/>
    <property type="match status" value="1"/>
</dbReference>
<feature type="binding site" evidence="6">
    <location>
        <position position="125"/>
    </location>
    <ligand>
        <name>Zn(2+)</name>
        <dbReference type="ChEBI" id="CHEBI:29105"/>
        <label>1</label>
    </ligand>
</feature>
<dbReference type="PRINTS" id="PR00138">
    <property type="entry name" value="MATRIXIN"/>
</dbReference>
<feature type="chain" id="PRO_5043617545" evidence="7">
    <location>
        <begin position="28"/>
        <end position="262"/>
    </location>
</feature>
<dbReference type="GO" id="GO:0030198">
    <property type="term" value="P:extracellular matrix organization"/>
    <property type="evidence" value="ECO:0007669"/>
    <property type="project" value="TreeGrafter"/>
</dbReference>
<name>A0AAV1DP64_OLDCO</name>
<dbReference type="PANTHER" id="PTHR10201">
    <property type="entry name" value="MATRIX METALLOPROTEINASE"/>
    <property type="match status" value="1"/>
</dbReference>
<proteinExistence type="predicted"/>
<feature type="binding site" evidence="6">
    <location>
        <position position="113"/>
    </location>
    <ligand>
        <name>Ca(2+)</name>
        <dbReference type="ChEBI" id="CHEBI:29108"/>
        <label>2</label>
    </ligand>
</feature>
<protein>
    <submittedName>
        <fullName evidence="9">OLC1v1009527C1</fullName>
    </submittedName>
</protein>
<feature type="signal peptide" evidence="7">
    <location>
        <begin position="1"/>
        <end position="27"/>
    </location>
</feature>
<keyword evidence="10" id="KW-1185">Reference proteome</keyword>
<evidence type="ECO:0000256" key="1">
    <source>
        <dbReference type="ARBA" id="ARBA00022670"/>
    </source>
</evidence>
<keyword evidence="2 6" id="KW-0479">Metal-binding</keyword>
<gene>
    <name evidence="9" type="ORF">OLC1_LOCUS17508</name>
</gene>
<evidence type="ECO:0000259" key="8">
    <source>
        <dbReference type="SMART" id="SM00235"/>
    </source>
</evidence>
<keyword evidence="1" id="KW-0645">Protease</keyword>
<accession>A0AAV1DP64</accession>
<dbReference type="GO" id="GO:0008270">
    <property type="term" value="F:zinc ion binding"/>
    <property type="evidence" value="ECO:0007669"/>
    <property type="project" value="InterPro"/>
</dbReference>
<dbReference type="EMBL" id="OX459123">
    <property type="protein sequence ID" value="CAI9109665.1"/>
    <property type="molecule type" value="Genomic_DNA"/>
</dbReference>
<feature type="active site" evidence="5">
    <location>
        <position position="177"/>
    </location>
</feature>
<dbReference type="InterPro" id="IPR033739">
    <property type="entry name" value="M10A_MMP"/>
</dbReference>
<comment type="cofactor">
    <cofactor evidence="6">
        <name>Ca(2+)</name>
        <dbReference type="ChEBI" id="CHEBI:29108"/>
    </cofactor>
    <text evidence="6">Can bind about 5 Ca(2+) ions per subunit.</text>
</comment>
<feature type="binding site" evidence="6">
    <location>
        <position position="131"/>
    </location>
    <ligand>
        <name>Ca(2+)</name>
        <dbReference type="ChEBI" id="CHEBI:29108"/>
        <label>3</label>
    </ligand>
</feature>
<dbReference type="GO" id="GO:0030574">
    <property type="term" value="P:collagen catabolic process"/>
    <property type="evidence" value="ECO:0007669"/>
    <property type="project" value="TreeGrafter"/>
</dbReference>
<feature type="binding site" evidence="6">
    <location>
        <position position="180"/>
    </location>
    <ligand>
        <name>Zn(2+)</name>
        <dbReference type="ChEBI" id="CHEBI:29105"/>
        <label>2</label>
        <note>catalytic</note>
    </ligand>
</feature>
<feature type="binding site" evidence="6">
    <location>
        <position position="130"/>
    </location>
    <ligand>
        <name>Ca(2+)</name>
        <dbReference type="ChEBI" id="CHEBI:29108"/>
        <label>3</label>
    </ligand>
</feature>
<feature type="domain" description="Peptidase metallopeptidase" evidence="8">
    <location>
        <begin position="54"/>
        <end position="223"/>
    </location>
</feature>
<dbReference type="GO" id="GO:0006508">
    <property type="term" value="P:proteolysis"/>
    <property type="evidence" value="ECO:0007669"/>
    <property type="project" value="UniProtKB-KW"/>
</dbReference>
<dbReference type="Gene3D" id="3.40.390.10">
    <property type="entry name" value="Collagenase (Catalytic Domain)"/>
    <property type="match status" value="1"/>
</dbReference>
<evidence type="ECO:0000313" key="10">
    <source>
        <dbReference type="Proteomes" id="UP001161247"/>
    </source>
</evidence>
<feature type="binding site" evidence="6">
    <location>
        <position position="150"/>
    </location>
    <ligand>
        <name>Ca(2+)</name>
        <dbReference type="ChEBI" id="CHEBI:29108"/>
        <label>3</label>
    </ligand>
</feature>
<feature type="binding site" evidence="6">
    <location>
        <position position="176"/>
    </location>
    <ligand>
        <name>Zn(2+)</name>
        <dbReference type="ChEBI" id="CHEBI:29105"/>
        <label>2</label>
        <note>catalytic</note>
    </ligand>
</feature>
<dbReference type="AlphaFoldDB" id="A0AAV1DP64"/>
<feature type="binding site" evidence="6">
    <location>
        <position position="153"/>
    </location>
    <ligand>
        <name>Ca(2+)</name>
        <dbReference type="ChEBI" id="CHEBI:29108"/>
        <label>1</label>
    </ligand>
</feature>
<evidence type="ECO:0000313" key="9">
    <source>
        <dbReference type="EMBL" id="CAI9109665.1"/>
    </source>
</evidence>
<feature type="binding site" evidence="6">
    <location>
        <position position="153"/>
    </location>
    <ligand>
        <name>Ca(2+)</name>
        <dbReference type="ChEBI" id="CHEBI:29108"/>
        <label>3</label>
    </ligand>
</feature>
<feature type="binding site" evidence="6">
    <location>
        <position position="186"/>
    </location>
    <ligand>
        <name>Zn(2+)</name>
        <dbReference type="ChEBI" id="CHEBI:29105"/>
        <label>2</label>
        <note>catalytic</note>
    </ligand>
</feature>
<feature type="binding site" evidence="6">
    <location>
        <position position="123"/>
    </location>
    <ligand>
        <name>Zn(2+)</name>
        <dbReference type="ChEBI" id="CHEBI:29105"/>
        <label>1</label>
    </ligand>
</feature>
<evidence type="ECO:0000256" key="4">
    <source>
        <dbReference type="ARBA" id="ARBA00022833"/>
    </source>
</evidence>
<dbReference type="InterPro" id="IPR024079">
    <property type="entry name" value="MetalloPept_cat_dom_sf"/>
</dbReference>
<feature type="binding site" evidence="6">
    <location>
        <position position="194"/>
    </location>
    <ligand>
        <name>Zn(2+)</name>
        <dbReference type="ChEBI" id="CHEBI:29105"/>
        <label>2</label>
        <note>catalytic</note>
    </ligand>
</feature>
<dbReference type="GO" id="GO:0004222">
    <property type="term" value="F:metalloendopeptidase activity"/>
    <property type="evidence" value="ECO:0007669"/>
    <property type="project" value="InterPro"/>
</dbReference>
<organism evidence="9 10">
    <name type="scientific">Oldenlandia corymbosa var. corymbosa</name>
    <dbReference type="NCBI Taxonomy" id="529605"/>
    <lineage>
        <taxon>Eukaryota</taxon>
        <taxon>Viridiplantae</taxon>
        <taxon>Streptophyta</taxon>
        <taxon>Embryophyta</taxon>
        <taxon>Tracheophyta</taxon>
        <taxon>Spermatophyta</taxon>
        <taxon>Magnoliopsida</taxon>
        <taxon>eudicotyledons</taxon>
        <taxon>Gunneridae</taxon>
        <taxon>Pentapetalae</taxon>
        <taxon>asterids</taxon>
        <taxon>lamiids</taxon>
        <taxon>Gentianales</taxon>
        <taxon>Rubiaceae</taxon>
        <taxon>Rubioideae</taxon>
        <taxon>Spermacoceae</taxon>
        <taxon>Hedyotis-Oldenlandia complex</taxon>
        <taxon>Oldenlandia</taxon>
    </lineage>
</organism>
<dbReference type="PANTHER" id="PTHR10201:SF272">
    <property type="entry name" value="METALLOENDOPROTEINASE 5-MMP"/>
    <property type="match status" value="1"/>
</dbReference>
<dbReference type="InterPro" id="IPR021190">
    <property type="entry name" value="Pept_M10A"/>
</dbReference>
<keyword evidence="4 6" id="KW-0862">Zinc</keyword>
<evidence type="ECO:0000256" key="5">
    <source>
        <dbReference type="PIRSR" id="PIRSR621190-1"/>
    </source>
</evidence>
<dbReference type="InterPro" id="IPR001818">
    <property type="entry name" value="Pept_M10_metallopeptidase"/>
</dbReference>
<evidence type="ECO:0000256" key="3">
    <source>
        <dbReference type="ARBA" id="ARBA00022801"/>
    </source>
</evidence>
<comment type="cofactor">
    <cofactor evidence="6">
        <name>Zn(2+)</name>
        <dbReference type="ChEBI" id="CHEBI:29105"/>
    </cofactor>
    <text evidence="6">Binds 2 Zn(2+) ions per subunit.</text>
</comment>